<dbReference type="GO" id="GO:0003676">
    <property type="term" value="F:nucleic acid binding"/>
    <property type="evidence" value="ECO:0007669"/>
    <property type="project" value="InterPro"/>
</dbReference>
<sequence length="105" mass="11773">MQNGAPPHIALPLQRLLRSTFGEDPIINHYFNHAWPPISLDLTPCDFWLWGFLKSKVYRDQPASPAALKDAIRQNVSAITQEMLLNAVNGVVTRLPAVLLNETAR</sequence>
<dbReference type="PANTHER" id="PTHR47326">
    <property type="entry name" value="TRANSPOSABLE ELEMENT TC3 TRANSPOSASE-LIKE PROTEIN"/>
    <property type="match status" value="1"/>
</dbReference>
<name>A0A8X6GIJ0_TRICU</name>
<proteinExistence type="predicted"/>
<accession>A0A8X6GIJ0</accession>
<gene>
    <name evidence="1" type="primary">AVEN_243951_1</name>
    <name evidence="1" type="ORF">TNCT_100171</name>
</gene>
<protein>
    <submittedName>
        <fullName evidence="1">Uncharacterized protein</fullName>
    </submittedName>
</protein>
<comment type="caution">
    <text evidence="1">The sequence shown here is derived from an EMBL/GenBank/DDBJ whole genome shotgun (WGS) entry which is preliminary data.</text>
</comment>
<organism evidence="1 2">
    <name type="scientific">Trichonephila clavata</name>
    <name type="common">Joro spider</name>
    <name type="synonym">Nephila clavata</name>
    <dbReference type="NCBI Taxonomy" id="2740835"/>
    <lineage>
        <taxon>Eukaryota</taxon>
        <taxon>Metazoa</taxon>
        <taxon>Ecdysozoa</taxon>
        <taxon>Arthropoda</taxon>
        <taxon>Chelicerata</taxon>
        <taxon>Arachnida</taxon>
        <taxon>Araneae</taxon>
        <taxon>Araneomorphae</taxon>
        <taxon>Entelegynae</taxon>
        <taxon>Araneoidea</taxon>
        <taxon>Nephilidae</taxon>
        <taxon>Trichonephila</taxon>
    </lineage>
</organism>
<dbReference type="Gene3D" id="3.30.420.10">
    <property type="entry name" value="Ribonuclease H-like superfamily/Ribonuclease H"/>
    <property type="match status" value="1"/>
</dbReference>
<keyword evidence="2" id="KW-1185">Reference proteome</keyword>
<evidence type="ECO:0000313" key="1">
    <source>
        <dbReference type="EMBL" id="GFQ83188.1"/>
    </source>
</evidence>
<reference evidence="1" key="1">
    <citation type="submission" date="2020-07" db="EMBL/GenBank/DDBJ databases">
        <title>Multicomponent nature underlies the extraordinary mechanical properties of spider dragline silk.</title>
        <authorList>
            <person name="Kono N."/>
            <person name="Nakamura H."/>
            <person name="Mori M."/>
            <person name="Yoshida Y."/>
            <person name="Ohtoshi R."/>
            <person name="Malay A.D."/>
            <person name="Moran D.A.P."/>
            <person name="Tomita M."/>
            <person name="Numata K."/>
            <person name="Arakawa K."/>
        </authorList>
    </citation>
    <scope>NUCLEOTIDE SEQUENCE</scope>
</reference>
<dbReference type="InterPro" id="IPR036397">
    <property type="entry name" value="RNaseH_sf"/>
</dbReference>
<evidence type="ECO:0000313" key="2">
    <source>
        <dbReference type="Proteomes" id="UP000887116"/>
    </source>
</evidence>
<dbReference type="EMBL" id="BMAO01032565">
    <property type="protein sequence ID" value="GFQ83188.1"/>
    <property type="molecule type" value="Genomic_DNA"/>
</dbReference>
<dbReference type="AlphaFoldDB" id="A0A8X6GIJ0"/>
<dbReference type="PANTHER" id="PTHR47326:SF1">
    <property type="entry name" value="HTH PSQ-TYPE DOMAIN-CONTAINING PROTEIN"/>
    <property type="match status" value="1"/>
</dbReference>
<dbReference type="Proteomes" id="UP000887116">
    <property type="component" value="Unassembled WGS sequence"/>
</dbReference>
<dbReference type="OrthoDB" id="7787442at2759"/>